<evidence type="ECO:0000256" key="8">
    <source>
        <dbReference type="ARBA" id="ARBA00023242"/>
    </source>
</evidence>
<evidence type="ECO:0000256" key="5">
    <source>
        <dbReference type="ARBA" id="ARBA00022664"/>
    </source>
</evidence>
<feature type="region of interest" description="Disordered" evidence="11">
    <location>
        <begin position="258"/>
        <end position="285"/>
    </location>
</feature>
<dbReference type="GO" id="GO:0008380">
    <property type="term" value="P:RNA splicing"/>
    <property type="evidence" value="ECO:0007669"/>
    <property type="project" value="UniProtKB-KW"/>
</dbReference>
<dbReference type="PANTHER" id="PTHR13445:SF3">
    <property type="entry name" value="U5 SMALL NUCLEAR RIBONUCLEOPROTEIN TSSC4"/>
    <property type="match status" value="1"/>
</dbReference>
<proteinExistence type="inferred from homology"/>
<feature type="compositionally biased region" description="Low complexity" evidence="11">
    <location>
        <begin position="410"/>
        <end position="430"/>
    </location>
</feature>
<dbReference type="PANTHER" id="PTHR13445">
    <property type="entry name" value="TUMOR SUPPRESSING SUBTRANSFERABLE CANDIDATE 4 TSSC4"/>
    <property type="match status" value="1"/>
</dbReference>
<evidence type="ECO:0000256" key="7">
    <source>
        <dbReference type="ARBA" id="ARBA00023187"/>
    </source>
</evidence>
<dbReference type="AlphaFoldDB" id="A0AAW1WPS1"/>
<keyword evidence="6" id="KW-0747">Spliceosome</keyword>
<dbReference type="GO" id="GO:0005681">
    <property type="term" value="C:spliceosomal complex"/>
    <property type="evidence" value="ECO:0007669"/>
    <property type="project" value="UniProtKB-KW"/>
</dbReference>
<comment type="similarity">
    <text evidence="3">Belongs to the TSSC4 family.</text>
</comment>
<evidence type="ECO:0000256" key="4">
    <source>
        <dbReference type="ARBA" id="ARBA00022490"/>
    </source>
</evidence>
<reference evidence="12 13" key="1">
    <citation type="journal article" date="2023" name="G3 (Bethesda)">
        <title>A chromosome-length genome assembly and annotation of blackberry (Rubus argutus, cv. 'Hillquist').</title>
        <authorList>
            <person name="Bruna T."/>
            <person name="Aryal R."/>
            <person name="Dudchenko O."/>
            <person name="Sargent D.J."/>
            <person name="Mead D."/>
            <person name="Buti M."/>
            <person name="Cavallini A."/>
            <person name="Hytonen T."/>
            <person name="Andres J."/>
            <person name="Pham M."/>
            <person name="Weisz D."/>
            <person name="Mascagni F."/>
            <person name="Usai G."/>
            <person name="Natali L."/>
            <person name="Bassil N."/>
            <person name="Fernandez G.E."/>
            <person name="Lomsadze A."/>
            <person name="Armour M."/>
            <person name="Olukolu B."/>
            <person name="Poorten T."/>
            <person name="Britton C."/>
            <person name="Davik J."/>
            <person name="Ashrafi H."/>
            <person name="Aiden E.L."/>
            <person name="Borodovsky M."/>
            <person name="Worthington M."/>
        </authorList>
    </citation>
    <scope>NUCLEOTIDE SEQUENCE [LARGE SCALE GENOMIC DNA]</scope>
    <source>
        <strain evidence="12">PI 553951</strain>
    </source>
</reference>
<keyword evidence="8" id="KW-0539">Nucleus</keyword>
<evidence type="ECO:0000256" key="9">
    <source>
        <dbReference type="ARBA" id="ARBA00035304"/>
    </source>
</evidence>
<evidence type="ECO:0000256" key="6">
    <source>
        <dbReference type="ARBA" id="ARBA00022728"/>
    </source>
</evidence>
<protein>
    <recommendedName>
        <fullName evidence="9">U5 small nuclear ribonucleoprotein TSSC4</fullName>
    </recommendedName>
</protein>
<dbReference type="Proteomes" id="UP001457282">
    <property type="component" value="Unassembled WGS sequence"/>
</dbReference>
<feature type="compositionally biased region" description="Basic and acidic residues" evidence="11">
    <location>
        <begin position="39"/>
        <end position="72"/>
    </location>
</feature>
<keyword evidence="4" id="KW-0963">Cytoplasm</keyword>
<comment type="function">
    <text evidence="10">Protein associated with the U5 snRNP, during its maturation and its post-splicing recycling and which is required for spliceosomal tri-snRNP complex assembly in the nucleus. Has a molecular sequestering activity and transiently hinders SNRNP200 binding sites for constitutive splicing factors that intervene later during the assembly of the spliceosome and splicing. Together with its molecular sequestering activity, may also function as a molecular adapter and placeholder, coordinating the assembly of the U5 snRNP and its association with the U4/U6 di-snRNP.</text>
</comment>
<evidence type="ECO:0000256" key="2">
    <source>
        <dbReference type="ARBA" id="ARBA00004496"/>
    </source>
</evidence>
<evidence type="ECO:0000256" key="1">
    <source>
        <dbReference type="ARBA" id="ARBA00004123"/>
    </source>
</evidence>
<feature type="compositionally biased region" description="Acidic residues" evidence="11">
    <location>
        <begin position="390"/>
        <end position="404"/>
    </location>
</feature>
<comment type="subcellular location">
    <subcellularLocation>
        <location evidence="2">Cytoplasm</location>
    </subcellularLocation>
    <subcellularLocation>
        <location evidence="1">Nucleus</location>
    </subcellularLocation>
</comment>
<evidence type="ECO:0000256" key="3">
    <source>
        <dbReference type="ARBA" id="ARBA00010362"/>
    </source>
</evidence>
<dbReference type="EMBL" id="JBEDUW010000006">
    <property type="protein sequence ID" value="KAK9925588.1"/>
    <property type="molecule type" value="Genomic_DNA"/>
</dbReference>
<keyword evidence="7" id="KW-0508">mRNA splicing</keyword>
<organism evidence="12 13">
    <name type="scientific">Rubus argutus</name>
    <name type="common">Southern blackberry</name>
    <dbReference type="NCBI Taxonomy" id="59490"/>
    <lineage>
        <taxon>Eukaryota</taxon>
        <taxon>Viridiplantae</taxon>
        <taxon>Streptophyta</taxon>
        <taxon>Embryophyta</taxon>
        <taxon>Tracheophyta</taxon>
        <taxon>Spermatophyta</taxon>
        <taxon>Magnoliopsida</taxon>
        <taxon>eudicotyledons</taxon>
        <taxon>Gunneridae</taxon>
        <taxon>Pentapetalae</taxon>
        <taxon>rosids</taxon>
        <taxon>fabids</taxon>
        <taxon>Rosales</taxon>
        <taxon>Rosaceae</taxon>
        <taxon>Rosoideae</taxon>
        <taxon>Rosoideae incertae sedis</taxon>
        <taxon>Rubus</taxon>
    </lineage>
</organism>
<evidence type="ECO:0000313" key="12">
    <source>
        <dbReference type="EMBL" id="KAK9925588.1"/>
    </source>
</evidence>
<evidence type="ECO:0000313" key="13">
    <source>
        <dbReference type="Proteomes" id="UP001457282"/>
    </source>
</evidence>
<feature type="compositionally biased region" description="Polar residues" evidence="11">
    <location>
        <begin position="90"/>
        <end position="101"/>
    </location>
</feature>
<evidence type="ECO:0000256" key="10">
    <source>
        <dbReference type="ARBA" id="ARBA00045970"/>
    </source>
</evidence>
<dbReference type="GO" id="GO:0006397">
    <property type="term" value="P:mRNA processing"/>
    <property type="evidence" value="ECO:0007669"/>
    <property type="project" value="UniProtKB-KW"/>
</dbReference>
<comment type="caution">
    <text evidence="12">The sequence shown here is derived from an EMBL/GenBank/DDBJ whole genome shotgun (WGS) entry which is preliminary data.</text>
</comment>
<feature type="region of interest" description="Disordered" evidence="11">
    <location>
        <begin position="390"/>
        <end position="430"/>
    </location>
</feature>
<keyword evidence="13" id="KW-1185">Reference proteome</keyword>
<evidence type="ECO:0000256" key="11">
    <source>
        <dbReference type="SAM" id="MobiDB-lite"/>
    </source>
</evidence>
<keyword evidence="5" id="KW-0507">mRNA processing</keyword>
<name>A0AAW1WPS1_RUBAR</name>
<gene>
    <name evidence="12" type="ORF">M0R45_033908</name>
</gene>
<feature type="region of interest" description="Disordered" evidence="11">
    <location>
        <begin position="39"/>
        <end position="108"/>
    </location>
</feature>
<accession>A0AAW1WPS1</accession>
<sequence length="430" mass="48346">MEDSFSVRVDKTFGFLAGSSASVPSSSLSSLWSLTGEEIEKREWNRDKGSPEPELRPCKDDFFGTELEKDLLDLDDDDDVEEEHEGVEEQQQLRSSSTQSAKPMPDDYNEEQWEIKSSIGLDCTLDHEEEEDEFDKVAVGKENAGDRFYMKDVNDYPIDIDSQYEVPNSLKDFTRDPRANHLAAKIRLKQDAEAAAQIRLQEDAEAARKIDSLQVSGNSAPSADQFIPSEDAVNLKSILKRKNDNQLGSSKLQKRVRFDPECKDSCDEEPEGSKDIPVESLPGEDHVSAVPDYIRNPSRYTHYTFDSATDMDEEANMRSYMDLRNLLGKSNTMEAESPRDFSKPVIFTPKKKSTDATMLEIDGELERPVGASKEFAPCRVMPIAIAASDNEDGDVCAMEEDEPETGSSGRTSLQRTSRQFRTRTSLQLDE</sequence>
<dbReference type="InterPro" id="IPR029338">
    <property type="entry name" value="TSSC4"/>
</dbReference>
<feature type="compositionally biased region" description="Acidic residues" evidence="11">
    <location>
        <begin position="73"/>
        <end position="88"/>
    </location>
</feature>
<dbReference type="GO" id="GO:0005737">
    <property type="term" value="C:cytoplasm"/>
    <property type="evidence" value="ECO:0007669"/>
    <property type="project" value="UniProtKB-SubCell"/>
</dbReference>